<reference evidence="5 6" key="1">
    <citation type="journal article" date="2019" name="Int. J. Syst. Evol. Microbiol.">
        <title>The Global Catalogue of Microorganisms (GCM) 10K type strain sequencing project: providing services to taxonomists for standard genome sequencing and annotation.</title>
        <authorList>
            <consortium name="The Broad Institute Genomics Platform"/>
            <consortium name="The Broad Institute Genome Sequencing Center for Infectious Disease"/>
            <person name="Wu L."/>
            <person name="Ma J."/>
        </authorList>
    </citation>
    <scope>NUCLEOTIDE SEQUENCE [LARGE SCALE GENOMIC DNA]</scope>
    <source>
        <strain evidence="5 6">RDMS1</strain>
    </source>
</reference>
<dbReference type="GeneID" id="76198422"/>
<evidence type="ECO:0000259" key="3">
    <source>
        <dbReference type="Pfam" id="PF04967"/>
    </source>
</evidence>
<evidence type="ECO:0000313" key="5">
    <source>
        <dbReference type="EMBL" id="MFC7188857.1"/>
    </source>
</evidence>
<evidence type="ECO:0000313" key="6">
    <source>
        <dbReference type="Proteomes" id="UP001596417"/>
    </source>
</evidence>
<dbReference type="Pfam" id="PF15915">
    <property type="entry name" value="BAT"/>
    <property type="match status" value="1"/>
</dbReference>
<dbReference type="Pfam" id="PF04967">
    <property type="entry name" value="HTH_10"/>
    <property type="match status" value="1"/>
</dbReference>
<dbReference type="InterPro" id="IPR031803">
    <property type="entry name" value="BAT_GAF/HTH-assoc"/>
</dbReference>
<dbReference type="InterPro" id="IPR007050">
    <property type="entry name" value="HTH_bacterioopsin"/>
</dbReference>
<evidence type="ECO:0000256" key="1">
    <source>
        <dbReference type="ARBA" id="ARBA00023015"/>
    </source>
</evidence>
<dbReference type="RefSeq" id="WP_248904537.1">
    <property type="nucleotide sequence ID" value="NZ_CP109979.1"/>
</dbReference>
<dbReference type="AlphaFoldDB" id="A0ABD5YJ13"/>
<dbReference type="PANTHER" id="PTHR34236">
    <property type="entry name" value="DIMETHYL SULFOXIDE REDUCTASE TRANSCRIPTIONAL ACTIVATOR"/>
    <property type="match status" value="1"/>
</dbReference>
<keyword evidence="1" id="KW-0805">Transcription regulation</keyword>
<feature type="domain" description="Bacterioopsin transcriptional activator GAF and HTH associated" evidence="4">
    <location>
        <begin position="20"/>
        <end position="149"/>
    </location>
</feature>
<accession>A0ABD5YJ13</accession>
<keyword evidence="6" id="KW-1185">Reference proteome</keyword>
<dbReference type="EMBL" id="JBHTAX010000001">
    <property type="protein sequence ID" value="MFC7188857.1"/>
    <property type="molecule type" value="Genomic_DNA"/>
</dbReference>
<keyword evidence="2" id="KW-0804">Transcription</keyword>
<name>A0ABD5YJ13_9EURY</name>
<proteinExistence type="predicted"/>
<organism evidence="5 6">
    <name type="scientific">Halocatena marina</name>
    <dbReference type="NCBI Taxonomy" id="2934937"/>
    <lineage>
        <taxon>Archaea</taxon>
        <taxon>Methanobacteriati</taxon>
        <taxon>Methanobacteriota</taxon>
        <taxon>Stenosarchaea group</taxon>
        <taxon>Halobacteria</taxon>
        <taxon>Halobacteriales</taxon>
        <taxon>Natronomonadaceae</taxon>
        <taxon>Halocatena</taxon>
    </lineage>
</organism>
<dbReference type="Proteomes" id="UP001596417">
    <property type="component" value="Unassembled WGS sequence"/>
</dbReference>
<dbReference type="PANTHER" id="PTHR34236:SF1">
    <property type="entry name" value="DIMETHYL SULFOXIDE REDUCTASE TRANSCRIPTIONAL ACTIVATOR"/>
    <property type="match status" value="1"/>
</dbReference>
<evidence type="ECO:0000256" key="2">
    <source>
        <dbReference type="ARBA" id="ARBA00023163"/>
    </source>
</evidence>
<comment type="caution">
    <text evidence="5">The sequence shown here is derived from an EMBL/GenBank/DDBJ whole genome shotgun (WGS) entry which is preliminary data.</text>
</comment>
<protein>
    <submittedName>
        <fullName evidence="5">Helix-turn-helix domain-containing protein</fullName>
    </submittedName>
</protein>
<sequence length="222" mass="24749">MATIVRGHVPASEFALSESHAALPDIEFDVEQIIETGEETVMPLVWIRGADNKAVQEVLDSDPSVNDVELLSDLGDEQLYRMEWVEHVQLVLQMVTNSEATIIDAFGGGSSWYLRVLYPTRDLLSKTNEFCKANGVNFDIETIREMEGDPAGRYGLTENQYAALTQAVERGYYDIPRDNDLQALAEDFGVSHQALSERLRRGTKALVEDALLVGPRSKDKDT</sequence>
<feature type="domain" description="HTH bat-type" evidence="3">
    <location>
        <begin position="156"/>
        <end position="207"/>
    </location>
</feature>
<evidence type="ECO:0000259" key="4">
    <source>
        <dbReference type="Pfam" id="PF15915"/>
    </source>
</evidence>
<gene>
    <name evidence="5" type="ORF">ACFQL7_02685</name>
</gene>